<evidence type="ECO:0000313" key="2">
    <source>
        <dbReference type="EMBL" id="STD56060.1"/>
    </source>
</evidence>
<organism evidence="2 3">
    <name type="scientific">Empedobacter falsenii</name>
    <dbReference type="NCBI Taxonomy" id="343874"/>
    <lineage>
        <taxon>Bacteria</taxon>
        <taxon>Pseudomonadati</taxon>
        <taxon>Bacteroidota</taxon>
        <taxon>Flavobacteriia</taxon>
        <taxon>Flavobacteriales</taxon>
        <taxon>Weeksellaceae</taxon>
        <taxon>Empedobacter</taxon>
    </lineage>
</organism>
<dbReference type="EMBL" id="UFXS01000001">
    <property type="protein sequence ID" value="STD56060.1"/>
    <property type="molecule type" value="Genomic_DNA"/>
</dbReference>
<dbReference type="RefSeq" id="WP_115000346.1">
    <property type="nucleotide sequence ID" value="NZ_UFXS01000001.1"/>
</dbReference>
<feature type="chain" id="PRO_5016796665" description="Adhesin domain-containing protein" evidence="1">
    <location>
        <begin position="20"/>
        <end position="241"/>
    </location>
</feature>
<protein>
    <recommendedName>
        <fullName evidence="4">Adhesin domain-containing protein</fullName>
    </recommendedName>
</protein>
<proteinExistence type="predicted"/>
<keyword evidence="1" id="KW-0732">Signal</keyword>
<accession>A0A376G8G7</accession>
<evidence type="ECO:0000256" key="1">
    <source>
        <dbReference type="SAM" id="SignalP"/>
    </source>
</evidence>
<evidence type="ECO:0000313" key="3">
    <source>
        <dbReference type="Proteomes" id="UP000254737"/>
    </source>
</evidence>
<dbReference type="Proteomes" id="UP000254737">
    <property type="component" value="Unassembled WGS sequence"/>
</dbReference>
<feature type="signal peptide" evidence="1">
    <location>
        <begin position="1"/>
        <end position="19"/>
    </location>
</feature>
<gene>
    <name evidence="2" type="ORF">NCTC13456_02040</name>
</gene>
<name>A0A376G8G7_9FLAO</name>
<evidence type="ECO:0008006" key="4">
    <source>
        <dbReference type="Google" id="ProtNLM"/>
    </source>
</evidence>
<dbReference type="AlphaFoldDB" id="A0A376G8G7"/>
<sequence length="241" mass="26836">MRTVILSLAMGLLANLSIAQTKIQKSFSVEKGQELTLKFDYPQIIKITTWKQNEVSISGNVNINNGKNDSNFNLTESKNGQGKTIEGRVVNLKDIPHQVTATFGSEKKQFQTKEDYQKYVDANDIKSSSVSTGVQMDIVLEIKVPEHMKTAIESTYGTIEVINFDAPIIAQSTYGSVDATMNAKQIGEIKVETFFGKMYTNLDFAIKTIKSDNFHSVIAANVGKQPLQEFSSKYGNVYLRK</sequence>
<dbReference type="STRING" id="343874.GCA_000805695_00217"/>
<reference evidence="2 3" key="1">
    <citation type="submission" date="2018-06" db="EMBL/GenBank/DDBJ databases">
        <authorList>
            <consortium name="Pathogen Informatics"/>
            <person name="Doyle S."/>
        </authorList>
    </citation>
    <scope>NUCLEOTIDE SEQUENCE [LARGE SCALE GENOMIC DNA]</scope>
    <source>
        <strain evidence="2 3">NCTC13456</strain>
    </source>
</reference>